<keyword evidence="4" id="KW-1185">Reference proteome</keyword>
<accession>A0ABR3ET60</accession>
<evidence type="ECO:0000256" key="2">
    <source>
        <dbReference type="ARBA" id="ARBA00022801"/>
    </source>
</evidence>
<keyword evidence="2 3" id="KW-0378">Hydrolase</keyword>
<comment type="caution">
    <text evidence="3">The sequence shown here is derived from an EMBL/GenBank/DDBJ whole genome shotgun (WGS) entry which is preliminary data.</text>
</comment>
<dbReference type="PANTHER" id="PTHR11782">
    <property type="entry name" value="ADENOSINE/GUANOSINE DIPHOSPHATASE"/>
    <property type="match status" value="1"/>
</dbReference>
<dbReference type="InterPro" id="IPR000407">
    <property type="entry name" value="GDA1_CD39_NTPase"/>
</dbReference>
<dbReference type="GO" id="GO:0004382">
    <property type="term" value="F:GDP phosphatase activity"/>
    <property type="evidence" value="ECO:0007669"/>
    <property type="project" value="UniProtKB-EC"/>
</dbReference>
<dbReference type="PROSITE" id="PS00018">
    <property type="entry name" value="EF_HAND_1"/>
    <property type="match status" value="1"/>
</dbReference>
<protein>
    <submittedName>
        <fullName evidence="3">Guanosine-diphosphatase</fullName>
        <ecNumber evidence="3">3.6.1.42</ecNumber>
    </submittedName>
</protein>
<dbReference type="Gene3D" id="3.30.420.40">
    <property type="match status" value="1"/>
</dbReference>
<organism evidence="3 4">
    <name type="scientific">Marasmius crinis-equi</name>
    <dbReference type="NCBI Taxonomy" id="585013"/>
    <lineage>
        <taxon>Eukaryota</taxon>
        <taxon>Fungi</taxon>
        <taxon>Dikarya</taxon>
        <taxon>Basidiomycota</taxon>
        <taxon>Agaricomycotina</taxon>
        <taxon>Agaricomycetes</taxon>
        <taxon>Agaricomycetidae</taxon>
        <taxon>Agaricales</taxon>
        <taxon>Marasmiineae</taxon>
        <taxon>Marasmiaceae</taxon>
        <taxon>Marasmius</taxon>
    </lineage>
</organism>
<dbReference type="EMBL" id="JBAHYK010002046">
    <property type="protein sequence ID" value="KAL0566002.1"/>
    <property type="molecule type" value="Genomic_DNA"/>
</dbReference>
<gene>
    <name evidence="3" type="primary">GDA1_4</name>
    <name evidence="3" type="ORF">V5O48_016013</name>
</gene>
<dbReference type="EC" id="3.6.1.42" evidence="3"/>
<dbReference type="Pfam" id="PF01150">
    <property type="entry name" value="GDA1_CD39"/>
    <property type="match status" value="1"/>
</dbReference>
<dbReference type="Proteomes" id="UP001465976">
    <property type="component" value="Unassembled WGS sequence"/>
</dbReference>
<evidence type="ECO:0000256" key="1">
    <source>
        <dbReference type="ARBA" id="ARBA00009283"/>
    </source>
</evidence>
<evidence type="ECO:0000313" key="3">
    <source>
        <dbReference type="EMBL" id="KAL0566002.1"/>
    </source>
</evidence>
<evidence type="ECO:0000313" key="4">
    <source>
        <dbReference type="Proteomes" id="UP001465976"/>
    </source>
</evidence>
<comment type="similarity">
    <text evidence="1">Belongs to the GDA1/CD39 NTPase family.</text>
</comment>
<sequence>MIFKTINGGLSSSSHAEHHIEARKSLDELLDEAATAGLRLLPGSQSADILEAGKERSKGRYMLQVKVVVVMDGKGEGVCAWILLGTFSKEKGEEAYTLLDLGWRRCRLSSQTDDVLEDGDHTHHLEFSEVVYALSASKPRL</sequence>
<name>A0ABR3ET60_9AGAR</name>
<reference evidence="3 4" key="1">
    <citation type="submission" date="2024-02" db="EMBL/GenBank/DDBJ databases">
        <title>A draft genome for the cacao thread blight pathogen Marasmius crinis-equi.</title>
        <authorList>
            <person name="Cohen S.P."/>
            <person name="Baruah I.K."/>
            <person name="Amoako-Attah I."/>
            <person name="Bukari Y."/>
            <person name="Meinhardt L.W."/>
            <person name="Bailey B.A."/>
        </authorList>
    </citation>
    <scope>NUCLEOTIDE SEQUENCE [LARGE SCALE GENOMIC DNA]</scope>
    <source>
        <strain evidence="3 4">GH-76</strain>
    </source>
</reference>
<dbReference type="InterPro" id="IPR018247">
    <property type="entry name" value="EF_Hand_1_Ca_BS"/>
</dbReference>
<proteinExistence type="inferred from homology"/>